<evidence type="ECO:0000256" key="1">
    <source>
        <dbReference type="ARBA" id="ARBA00008007"/>
    </source>
</evidence>
<feature type="domain" description="Phosphoribosyltransferase" evidence="2">
    <location>
        <begin position="143"/>
        <end position="234"/>
    </location>
</feature>
<dbReference type="Gene3D" id="3.40.50.2020">
    <property type="match status" value="1"/>
</dbReference>
<evidence type="ECO:0000259" key="2">
    <source>
        <dbReference type="Pfam" id="PF00156"/>
    </source>
</evidence>
<gene>
    <name evidence="4" type="ORF">LZ012_15790</name>
</gene>
<evidence type="ECO:0000313" key="4">
    <source>
        <dbReference type="EMBL" id="MCG2578457.1"/>
    </source>
</evidence>
<proteinExistence type="inferred from homology"/>
<dbReference type="CDD" id="cd06223">
    <property type="entry name" value="PRTases_typeI"/>
    <property type="match status" value="1"/>
</dbReference>
<dbReference type="RefSeq" id="WP_275711831.1">
    <property type="nucleotide sequence ID" value="NZ_JAKLTN010000003.1"/>
</dbReference>
<dbReference type="PANTHER" id="PTHR47505:SF1">
    <property type="entry name" value="DNA UTILIZATION PROTEIN YHGH"/>
    <property type="match status" value="1"/>
</dbReference>
<evidence type="ECO:0000313" key="5">
    <source>
        <dbReference type="Proteomes" id="UP001165384"/>
    </source>
</evidence>
<organism evidence="4 5">
    <name type="scientific">Dechloromonas hankyongensis</name>
    <dbReference type="NCBI Taxonomy" id="2908002"/>
    <lineage>
        <taxon>Bacteria</taxon>
        <taxon>Pseudomonadati</taxon>
        <taxon>Pseudomonadota</taxon>
        <taxon>Betaproteobacteria</taxon>
        <taxon>Rhodocyclales</taxon>
        <taxon>Azonexaceae</taxon>
        <taxon>Dechloromonas</taxon>
    </lineage>
</organism>
<protein>
    <submittedName>
        <fullName evidence="4">ComF family protein</fullName>
    </submittedName>
</protein>
<evidence type="ECO:0000259" key="3">
    <source>
        <dbReference type="Pfam" id="PF18912"/>
    </source>
</evidence>
<dbReference type="Pfam" id="PF18912">
    <property type="entry name" value="DZR_2"/>
    <property type="match status" value="1"/>
</dbReference>
<accession>A0ABS9K5M0</accession>
<dbReference type="InterPro" id="IPR051910">
    <property type="entry name" value="ComF/GntX_DNA_util-trans"/>
</dbReference>
<sequence length="238" mass="25966">MSILPYPIAVKAFADRLANSLLPASCLLCGADSGKELICPACHADLPPLPAQRCPLCADQTTHGERCGACLKDPPYFDVTIAAFRYDFPVDRIVHALKYGHQLAIAGWCARQLIAPLKDRAFDRLVPLPLHHERLRQRGFNQSAEIARTLAARLALPVDLDTVLRTRATPPQADLPHPERQRNVRGAFECRGDLSGQRLLLIDDVMTTAATANECARTLKLHGAASVTVAVVARALKN</sequence>
<comment type="similarity">
    <text evidence="1">Belongs to the ComF/GntX family.</text>
</comment>
<dbReference type="EMBL" id="JAKLTN010000003">
    <property type="protein sequence ID" value="MCG2578457.1"/>
    <property type="molecule type" value="Genomic_DNA"/>
</dbReference>
<dbReference type="SUPFAM" id="SSF53271">
    <property type="entry name" value="PRTase-like"/>
    <property type="match status" value="1"/>
</dbReference>
<dbReference type="InterPro" id="IPR000836">
    <property type="entry name" value="PRTase_dom"/>
</dbReference>
<dbReference type="Proteomes" id="UP001165384">
    <property type="component" value="Unassembled WGS sequence"/>
</dbReference>
<dbReference type="InterPro" id="IPR029057">
    <property type="entry name" value="PRTase-like"/>
</dbReference>
<name>A0ABS9K5M0_9RHOO</name>
<dbReference type="Pfam" id="PF00156">
    <property type="entry name" value="Pribosyltran"/>
    <property type="match status" value="1"/>
</dbReference>
<reference evidence="4" key="1">
    <citation type="submission" date="2022-01" db="EMBL/GenBank/DDBJ databases">
        <authorList>
            <person name="Jo J.-H."/>
            <person name="Im W.-T."/>
        </authorList>
    </citation>
    <scope>NUCLEOTIDE SEQUENCE</scope>
    <source>
        <strain evidence="4">XY25</strain>
    </source>
</reference>
<dbReference type="InterPro" id="IPR044005">
    <property type="entry name" value="DZR_2"/>
</dbReference>
<feature type="domain" description="Double zinc ribbon" evidence="3">
    <location>
        <begin position="18"/>
        <end position="71"/>
    </location>
</feature>
<comment type="caution">
    <text evidence="4">The sequence shown here is derived from an EMBL/GenBank/DDBJ whole genome shotgun (WGS) entry which is preliminary data.</text>
</comment>
<keyword evidence="5" id="KW-1185">Reference proteome</keyword>
<dbReference type="PANTHER" id="PTHR47505">
    <property type="entry name" value="DNA UTILIZATION PROTEIN YHGH"/>
    <property type="match status" value="1"/>
</dbReference>